<dbReference type="EMBL" id="CABPSE010000020">
    <property type="protein sequence ID" value="VVE47288.1"/>
    <property type="molecule type" value="Genomic_DNA"/>
</dbReference>
<dbReference type="RefSeq" id="WP_150586815.1">
    <property type="nucleotide sequence ID" value="NZ_CABPSE010000020.1"/>
</dbReference>
<sequence length="82" mass="10147">MTDLNELWEQKKREVEMQLPRDVREAKRKSRFERINGQLRLKTTNPRRRIKRRLIEQASLEHLKDSISVNMRLFLKDRMEQK</sequence>
<dbReference type="AlphaFoldDB" id="A0A5E4YFV6"/>
<gene>
    <name evidence="1" type="ORF">PCO31111_04507</name>
</gene>
<organism evidence="1 2">
    <name type="scientific">Pandoraea communis</name>
    <dbReference type="NCBI Taxonomy" id="2508297"/>
    <lineage>
        <taxon>Bacteria</taxon>
        <taxon>Pseudomonadati</taxon>
        <taxon>Pseudomonadota</taxon>
        <taxon>Betaproteobacteria</taxon>
        <taxon>Burkholderiales</taxon>
        <taxon>Burkholderiaceae</taxon>
        <taxon>Pandoraea</taxon>
    </lineage>
</organism>
<proteinExistence type="predicted"/>
<evidence type="ECO:0000313" key="2">
    <source>
        <dbReference type="Proteomes" id="UP000383971"/>
    </source>
</evidence>
<accession>A0A5E4YFV6</accession>
<reference evidence="1 2" key="1">
    <citation type="submission" date="2019-08" db="EMBL/GenBank/DDBJ databases">
        <authorList>
            <person name="Peeters C."/>
        </authorList>
    </citation>
    <scope>NUCLEOTIDE SEQUENCE [LARGE SCALE GENOMIC DNA]</scope>
    <source>
        <strain evidence="1 2">LMG 31111</strain>
    </source>
</reference>
<keyword evidence="2" id="KW-1185">Reference proteome</keyword>
<protein>
    <submittedName>
        <fullName evidence="1">Uncharacterized protein</fullName>
    </submittedName>
</protein>
<dbReference type="Proteomes" id="UP000383971">
    <property type="component" value="Unassembled WGS sequence"/>
</dbReference>
<evidence type="ECO:0000313" key="1">
    <source>
        <dbReference type="EMBL" id="VVE47288.1"/>
    </source>
</evidence>
<name>A0A5E4YFV6_9BURK</name>